<gene>
    <name evidence="4" type="ORF">ISP14_06420</name>
</gene>
<dbReference type="PANTHER" id="PTHR38731">
    <property type="entry name" value="LIPL45-RELATED LIPOPROTEIN-RELATED"/>
    <property type="match status" value="1"/>
</dbReference>
<dbReference type="Proteomes" id="UP001620397">
    <property type="component" value="Unassembled WGS sequence"/>
</dbReference>
<accession>A0ABW8KE63</accession>
<name>A0ABW8KE63_9GAMM</name>
<evidence type="ECO:0000256" key="1">
    <source>
        <dbReference type="SAM" id="MobiDB-lite"/>
    </source>
</evidence>
<dbReference type="Pfam" id="PF04773">
    <property type="entry name" value="FecR"/>
    <property type="match status" value="1"/>
</dbReference>
<feature type="chain" id="PRO_5046363317" evidence="2">
    <location>
        <begin position="33"/>
        <end position="737"/>
    </location>
</feature>
<proteinExistence type="predicted"/>
<feature type="region of interest" description="Disordered" evidence="1">
    <location>
        <begin position="530"/>
        <end position="737"/>
    </location>
</feature>
<dbReference type="Pfam" id="PF20245">
    <property type="entry name" value="DUF6600"/>
    <property type="match status" value="1"/>
</dbReference>
<feature type="domain" description="FecR protein" evidence="3">
    <location>
        <begin position="80"/>
        <end position="176"/>
    </location>
</feature>
<keyword evidence="2" id="KW-0732">Signal</keyword>
<keyword evidence="5" id="KW-1185">Reference proteome</keyword>
<evidence type="ECO:0000259" key="3">
    <source>
        <dbReference type="Pfam" id="PF04773"/>
    </source>
</evidence>
<reference evidence="4 5" key="1">
    <citation type="submission" date="2020-10" db="EMBL/GenBank/DDBJ databases">
        <title>Phylogeny of dyella-like bacteria.</title>
        <authorList>
            <person name="Fu J."/>
        </authorList>
    </citation>
    <scope>NUCLEOTIDE SEQUENCE [LARGE SCALE GENOMIC DNA]</scope>
    <source>
        <strain evidence="4 5">DKC-1</strain>
    </source>
</reference>
<comment type="caution">
    <text evidence="4">The sequence shown here is derived from an EMBL/GenBank/DDBJ whole genome shotgun (WGS) entry which is preliminary data.</text>
</comment>
<dbReference type="PANTHER" id="PTHR38731:SF3">
    <property type="entry name" value="BLL6125 PROTEIN"/>
    <property type="match status" value="1"/>
</dbReference>
<feature type="compositionally biased region" description="Basic and acidic residues" evidence="1">
    <location>
        <begin position="718"/>
        <end position="737"/>
    </location>
</feature>
<organism evidence="4 5">
    <name type="scientific">Dyella agri</name>
    <dbReference type="NCBI Taxonomy" id="1926869"/>
    <lineage>
        <taxon>Bacteria</taxon>
        <taxon>Pseudomonadati</taxon>
        <taxon>Pseudomonadota</taxon>
        <taxon>Gammaproteobacteria</taxon>
        <taxon>Lysobacterales</taxon>
        <taxon>Rhodanobacteraceae</taxon>
        <taxon>Dyella</taxon>
    </lineage>
</organism>
<feature type="compositionally biased region" description="Low complexity" evidence="1">
    <location>
        <begin position="646"/>
        <end position="666"/>
    </location>
</feature>
<sequence>MRVHIDLVASWRRGWRLLAVLLLCVAAGLAQAQSADTDDSAPPPDRVARLSYIAGDLGFLPAGSQDWAGADLNRPLTTGDRLSTGDSARAELELGGASLRMAGGSDFGLLNLNDNLAQVELTQGTLNLSVRHLDQGQSYEIDTPTLALVVNQPGTFRVDVGNDGSGTRVTVFNGQASVYGENNTQHDVFAGRSYQFDDSSLAALMVTDIGGGDAFDAWCSGRDQRYAQSEDNHFVSDDVVGYQDLDQYGSWQTSADYGAVWYPSQVPVGWAPYRDGHWAYIAPWGWTWVDDSPWGFAPYHYGRWAYVGGAWGWIPGPRMGRPVYAPALVAFVGGGGWNVSIGIGGGAPVGWFPLGPGEVYNPWYHCDRAYYQRVNVTNIYVHNTVYRNTVINNINNQYNDYRVGRAAQNLRYANRAAPRGFTAVSGTTFAGGQRVQRGLLQVDPRQLASAPVLARGVTAVRPDLRSVAPARGPQSRPLPTADFRRNVVARTPPPSTLPAVHANFAPAAARGPQRTAAPFANVRVLNSRAAPRPVAEPQTESARFAPAQPRTMRAPDAAGQPDVRRMEPAPAQAGALPSARFAHPNGDGRNLPAVEPIRRAEPAASPQAPRPGVSYISGPEQSPSQPAYRNERPANALPQPPRFERAPAPAAAPAERAPAPAYEPRPSYQPQREYSQPAYQPQRQYAQPQPSYQPPREYAQPRYEAPHPAVQGQGQGQQRHDSSEHKAPPPPRKDDQH</sequence>
<evidence type="ECO:0000313" key="4">
    <source>
        <dbReference type="EMBL" id="MFK2930427.1"/>
    </source>
</evidence>
<protein>
    <submittedName>
        <fullName evidence="4">FecR domain-containing protein</fullName>
    </submittedName>
</protein>
<dbReference type="InterPro" id="IPR046535">
    <property type="entry name" value="DUF6600"/>
</dbReference>
<dbReference type="InterPro" id="IPR006860">
    <property type="entry name" value="FecR"/>
</dbReference>
<dbReference type="RefSeq" id="WP_404537320.1">
    <property type="nucleotide sequence ID" value="NZ_JADIKL010000003.1"/>
</dbReference>
<feature type="compositionally biased region" description="Low complexity" evidence="1">
    <location>
        <begin position="674"/>
        <end position="696"/>
    </location>
</feature>
<evidence type="ECO:0000256" key="2">
    <source>
        <dbReference type="SAM" id="SignalP"/>
    </source>
</evidence>
<feature type="signal peptide" evidence="2">
    <location>
        <begin position="1"/>
        <end position="32"/>
    </location>
</feature>
<dbReference type="EMBL" id="JADIKL010000003">
    <property type="protein sequence ID" value="MFK2930427.1"/>
    <property type="molecule type" value="Genomic_DNA"/>
</dbReference>
<evidence type="ECO:0000313" key="5">
    <source>
        <dbReference type="Proteomes" id="UP001620397"/>
    </source>
</evidence>